<dbReference type="Proteomes" id="UP001295794">
    <property type="component" value="Unassembled WGS sequence"/>
</dbReference>
<proteinExistence type="predicted"/>
<feature type="compositionally biased region" description="Low complexity" evidence="1">
    <location>
        <begin position="139"/>
        <end position="151"/>
    </location>
</feature>
<protein>
    <recommendedName>
        <fullName evidence="4">Zn(2)-C6 fungal-type domain-containing protein</fullName>
    </recommendedName>
</protein>
<comment type="caution">
    <text evidence="2">The sequence shown here is derived from an EMBL/GenBank/DDBJ whole genome shotgun (WGS) entry which is preliminary data.</text>
</comment>
<dbReference type="AlphaFoldDB" id="A0AAD2JWX9"/>
<keyword evidence="3" id="KW-1185">Reference proteome</keyword>
<accession>A0AAD2JWX9</accession>
<name>A0AAD2JWX9_9AGAR</name>
<reference evidence="2" key="1">
    <citation type="submission" date="2023-11" db="EMBL/GenBank/DDBJ databases">
        <authorList>
            <person name="De Vega J J."/>
            <person name="De Vega J J."/>
        </authorList>
    </citation>
    <scope>NUCLEOTIDE SEQUENCE</scope>
</reference>
<evidence type="ECO:0000313" key="2">
    <source>
        <dbReference type="EMBL" id="CAK5266395.1"/>
    </source>
</evidence>
<feature type="compositionally biased region" description="Gly residues" evidence="1">
    <location>
        <begin position="176"/>
        <end position="185"/>
    </location>
</feature>
<feature type="region of interest" description="Disordered" evidence="1">
    <location>
        <begin position="138"/>
        <end position="191"/>
    </location>
</feature>
<dbReference type="EMBL" id="CAVNYO010000109">
    <property type="protein sequence ID" value="CAK5266395.1"/>
    <property type="molecule type" value="Genomic_DNA"/>
</dbReference>
<evidence type="ECO:0000256" key="1">
    <source>
        <dbReference type="SAM" id="MobiDB-lite"/>
    </source>
</evidence>
<organism evidence="2 3">
    <name type="scientific">Mycena citricolor</name>
    <dbReference type="NCBI Taxonomy" id="2018698"/>
    <lineage>
        <taxon>Eukaryota</taxon>
        <taxon>Fungi</taxon>
        <taxon>Dikarya</taxon>
        <taxon>Basidiomycota</taxon>
        <taxon>Agaricomycotina</taxon>
        <taxon>Agaricomycetes</taxon>
        <taxon>Agaricomycetidae</taxon>
        <taxon>Agaricales</taxon>
        <taxon>Marasmiineae</taxon>
        <taxon>Mycenaceae</taxon>
        <taxon>Mycena</taxon>
    </lineage>
</organism>
<evidence type="ECO:0008006" key="4">
    <source>
        <dbReference type="Google" id="ProtNLM"/>
    </source>
</evidence>
<evidence type="ECO:0000313" key="3">
    <source>
        <dbReference type="Proteomes" id="UP001295794"/>
    </source>
</evidence>
<sequence>MCAPTILSDSVLTVPQCVTNEIPPVTPCARCVKRQLACEYVATQDGAEEQYIPQQNTASSSSSVAVALPSETPMQQDFPHYPAPARGRSASRHSTHRTMPAMYGQHAHGQPGLLRPSPNPHAYDIQILHAQEYLRKRAASAAQAQSQSHVGSHGGGGAGYGPAPSSFQVEDVPGHVPGGGGGGGPQVFDFGGMDFEDPFLRDVLTNPEDWALGSRRD</sequence>
<gene>
    <name evidence="2" type="ORF">MYCIT1_LOCUS8092</name>
</gene>